<sequence length="150" mass="16552">MNGFQAMTLAIKKRKRGDRNRREEEKATTRSGKYSVSSMIFDEKNNTVTIVGPFCPNKMAKKLSCKAGKLIISIEEKKEPEKPKPNNPPLEKPADKPPKAPETASKVEPSKPPVPMMEPAPKAPVPGYPLAPVYSVLVYPVPAYPFDVCC</sequence>
<dbReference type="PANTHER" id="PTHR47488">
    <property type="entry name" value="HEAVY METAL TRANSPORT/DETOXIFICATION SUPERFAMILY PROTEIN"/>
    <property type="match status" value="1"/>
</dbReference>
<dbReference type="GO" id="GO:1900150">
    <property type="term" value="P:regulation of defense response to fungus"/>
    <property type="evidence" value="ECO:0007669"/>
    <property type="project" value="InterPro"/>
</dbReference>
<dbReference type="InterPro" id="IPR044169">
    <property type="entry name" value="PI21"/>
</dbReference>
<name>A0A834YU56_TETSI</name>
<accession>A0A834YU56</accession>
<feature type="compositionally biased region" description="Pro residues" evidence="1">
    <location>
        <begin position="110"/>
        <end position="119"/>
    </location>
</feature>
<evidence type="ECO:0000256" key="1">
    <source>
        <dbReference type="SAM" id="MobiDB-lite"/>
    </source>
</evidence>
<comment type="caution">
    <text evidence="2">The sequence shown here is derived from an EMBL/GenBank/DDBJ whole genome shotgun (WGS) entry which is preliminary data.</text>
</comment>
<organism evidence="2 3">
    <name type="scientific">Tetracentron sinense</name>
    <name type="common">Spur-leaf</name>
    <dbReference type="NCBI Taxonomy" id="13715"/>
    <lineage>
        <taxon>Eukaryota</taxon>
        <taxon>Viridiplantae</taxon>
        <taxon>Streptophyta</taxon>
        <taxon>Embryophyta</taxon>
        <taxon>Tracheophyta</taxon>
        <taxon>Spermatophyta</taxon>
        <taxon>Magnoliopsida</taxon>
        <taxon>Trochodendrales</taxon>
        <taxon>Trochodendraceae</taxon>
        <taxon>Tetracentron</taxon>
    </lineage>
</organism>
<feature type="region of interest" description="Disordered" evidence="1">
    <location>
        <begin position="74"/>
        <end position="119"/>
    </location>
</feature>
<dbReference type="PANTHER" id="PTHR47488:SF7">
    <property type="entry name" value="HEAVY METAL TRANSPORT_DETOXIFICATION SUPERFAMILY PROTEIN"/>
    <property type="match status" value="1"/>
</dbReference>
<evidence type="ECO:0000313" key="3">
    <source>
        <dbReference type="Proteomes" id="UP000655225"/>
    </source>
</evidence>
<feature type="compositionally biased region" description="Basic and acidic residues" evidence="1">
    <location>
        <begin position="74"/>
        <end position="84"/>
    </location>
</feature>
<protein>
    <submittedName>
        <fullName evidence="2">Uncharacterized protein</fullName>
    </submittedName>
</protein>
<keyword evidence="3" id="KW-1185">Reference proteome</keyword>
<evidence type="ECO:0000313" key="2">
    <source>
        <dbReference type="EMBL" id="KAF8391671.1"/>
    </source>
</evidence>
<proteinExistence type="predicted"/>
<dbReference type="Proteomes" id="UP000655225">
    <property type="component" value="Unassembled WGS sequence"/>
</dbReference>
<reference evidence="2 3" key="1">
    <citation type="submission" date="2020-04" db="EMBL/GenBank/DDBJ databases">
        <title>Plant Genome Project.</title>
        <authorList>
            <person name="Zhang R.-G."/>
        </authorList>
    </citation>
    <scope>NUCLEOTIDE SEQUENCE [LARGE SCALE GENOMIC DNA]</scope>
    <source>
        <strain evidence="2">YNK0</strain>
        <tissue evidence="2">Leaf</tissue>
    </source>
</reference>
<feature type="region of interest" description="Disordered" evidence="1">
    <location>
        <begin position="1"/>
        <end position="35"/>
    </location>
</feature>
<gene>
    <name evidence="2" type="ORF">HHK36_023978</name>
</gene>
<dbReference type="OrthoDB" id="785270at2759"/>
<dbReference type="AlphaFoldDB" id="A0A834YU56"/>
<dbReference type="EMBL" id="JABCRI010000017">
    <property type="protein sequence ID" value="KAF8391671.1"/>
    <property type="molecule type" value="Genomic_DNA"/>
</dbReference>